<name>A0A414DFT6_MEDGN</name>
<dbReference type="Proteomes" id="UP000284472">
    <property type="component" value="Unassembled WGS sequence"/>
</dbReference>
<dbReference type="Pfam" id="PF06763">
    <property type="entry name" value="Minor_tail_Z"/>
    <property type="match status" value="1"/>
</dbReference>
<dbReference type="AlphaFoldDB" id="A0A414DFT6"/>
<evidence type="ECO:0000313" key="2">
    <source>
        <dbReference type="Proteomes" id="UP000284472"/>
    </source>
</evidence>
<sequence>MITYEVNRAELELVEKKLGDMKSKAPQVFKNAVNKTARQARKRIAQSAKGAYTVKQVGFNSHMKIKNASTGNLTASVDADGKPLTLVRFKNRAGRPKKGGAAAAADIVNSGMKQLVSSQGGKAFKRNGLVMQREGKDRLPVKVFHSNSVPKMVEKVYQGERGMAGALKEPIQSDLRKNLEAEIKKIVG</sequence>
<protein>
    <submittedName>
        <fullName evidence="1">Uncharacterized protein</fullName>
    </submittedName>
</protein>
<evidence type="ECO:0000313" key="1">
    <source>
        <dbReference type="EMBL" id="RHD09419.1"/>
    </source>
</evidence>
<dbReference type="InterPro" id="IPR010633">
    <property type="entry name" value="Phage_lambda_GpZ"/>
</dbReference>
<organism evidence="1 2">
    <name type="scientific">Mediterraneibacter gnavus</name>
    <name type="common">Ruminococcus gnavus</name>
    <dbReference type="NCBI Taxonomy" id="33038"/>
    <lineage>
        <taxon>Bacteria</taxon>
        <taxon>Bacillati</taxon>
        <taxon>Bacillota</taxon>
        <taxon>Clostridia</taxon>
        <taxon>Lachnospirales</taxon>
        <taxon>Lachnospiraceae</taxon>
        <taxon>Mediterraneibacter</taxon>
    </lineage>
</organism>
<accession>A0A414DFT6</accession>
<gene>
    <name evidence="1" type="ORF">DW812_01325</name>
</gene>
<reference evidence="1 2" key="1">
    <citation type="submission" date="2018-08" db="EMBL/GenBank/DDBJ databases">
        <title>A genome reference for cultivated species of the human gut microbiota.</title>
        <authorList>
            <person name="Zou Y."/>
            <person name="Xue W."/>
            <person name="Luo G."/>
        </authorList>
    </citation>
    <scope>NUCLEOTIDE SEQUENCE [LARGE SCALE GENOMIC DNA]</scope>
    <source>
        <strain evidence="1 2">AM32-6</strain>
    </source>
</reference>
<comment type="caution">
    <text evidence="1">The sequence shown here is derived from an EMBL/GenBank/DDBJ whole genome shotgun (WGS) entry which is preliminary data.</text>
</comment>
<dbReference type="EMBL" id="QSIR01000001">
    <property type="protein sequence ID" value="RHD09419.1"/>
    <property type="molecule type" value="Genomic_DNA"/>
</dbReference>
<proteinExistence type="predicted"/>
<dbReference type="RefSeq" id="WP_118043616.1">
    <property type="nucleotide sequence ID" value="NZ_QSIR01000001.1"/>
</dbReference>